<dbReference type="Proteomes" id="UP001556220">
    <property type="component" value="Unassembled WGS sequence"/>
</dbReference>
<dbReference type="RefSeq" id="WP_367854979.1">
    <property type="nucleotide sequence ID" value="NZ_JBFOHK010000004.1"/>
</dbReference>
<accession>A0ABV3QGE9</accession>
<proteinExistence type="predicted"/>
<sequence length="163" mass="18943">MRVIYLDFDGVLHSDEVYQDHQGRVYLRGHGQLFEHSPVLIEALAPYPDVRIVLSTSWVRLKGYGWVLKRLPKSLRERVIGATWHSDFGKDSEERFWWRYASRYRQILRDVQRRQPTQWLAIDDDLEGWPDDDRKHVVGCSPLVGLSGGGAQAKLKAKLEAWG</sequence>
<dbReference type="Pfam" id="PF18143">
    <property type="entry name" value="HAD_SAK_2"/>
    <property type="match status" value="1"/>
</dbReference>
<reference evidence="1 2" key="1">
    <citation type="submission" date="2024-06" db="EMBL/GenBank/DDBJ databases">
        <authorList>
            <person name="Woo H."/>
        </authorList>
    </citation>
    <scope>NUCLEOTIDE SEQUENCE [LARGE SCALE GENOMIC DNA]</scope>
    <source>
        <strain evidence="1 2">Si-c</strain>
    </source>
</reference>
<name>A0ABV3QGE9_9GAMM</name>
<evidence type="ECO:0000313" key="2">
    <source>
        <dbReference type="Proteomes" id="UP001556220"/>
    </source>
</evidence>
<keyword evidence="2" id="KW-1185">Reference proteome</keyword>
<dbReference type="EMBL" id="JBFOHK010000004">
    <property type="protein sequence ID" value="MEW9572915.1"/>
    <property type="molecule type" value="Genomic_DNA"/>
</dbReference>
<organism evidence="1 2">
    <name type="scientific">Rhodanobacter lycopersici</name>
    <dbReference type="NCBI Taxonomy" id="3162487"/>
    <lineage>
        <taxon>Bacteria</taxon>
        <taxon>Pseudomonadati</taxon>
        <taxon>Pseudomonadota</taxon>
        <taxon>Gammaproteobacteria</taxon>
        <taxon>Lysobacterales</taxon>
        <taxon>Rhodanobacteraceae</taxon>
        <taxon>Rhodanobacter</taxon>
    </lineage>
</organism>
<gene>
    <name evidence="1" type="ORF">ABQJ54_14250</name>
</gene>
<evidence type="ECO:0000313" key="1">
    <source>
        <dbReference type="EMBL" id="MEW9572915.1"/>
    </source>
</evidence>
<comment type="caution">
    <text evidence="1">The sequence shown here is derived from an EMBL/GenBank/DDBJ whole genome shotgun (WGS) entry which is preliminary data.</text>
</comment>
<protein>
    <submittedName>
        <fullName evidence="1">HAD domain-containing protein</fullName>
    </submittedName>
</protein>